<dbReference type="SUPFAM" id="SSF48179">
    <property type="entry name" value="6-phosphogluconate dehydrogenase C-terminal domain-like"/>
    <property type="match status" value="1"/>
</dbReference>
<evidence type="ECO:0000259" key="5">
    <source>
        <dbReference type="Pfam" id="PF02558"/>
    </source>
</evidence>
<evidence type="ECO:0000313" key="8">
    <source>
        <dbReference type="Proteomes" id="UP001309876"/>
    </source>
</evidence>
<dbReference type="GO" id="GO:0015940">
    <property type="term" value="P:pantothenate biosynthetic process"/>
    <property type="evidence" value="ECO:0007669"/>
    <property type="project" value="InterPro"/>
</dbReference>
<keyword evidence="8" id="KW-1185">Reference proteome</keyword>
<dbReference type="EC" id="1.1.1.169" evidence="4"/>
<evidence type="ECO:0000259" key="6">
    <source>
        <dbReference type="Pfam" id="PF08546"/>
    </source>
</evidence>
<dbReference type="InterPro" id="IPR013328">
    <property type="entry name" value="6PGD_dom2"/>
</dbReference>
<dbReference type="Proteomes" id="UP001309876">
    <property type="component" value="Unassembled WGS sequence"/>
</dbReference>
<dbReference type="InterPro" id="IPR051402">
    <property type="entry name" value="KPR-Related"/>
</dbReference>
<sequence length="310" mass="34031">MSNEILIFGAGAIGAFYGSRLATDKNVNVSVFGDYEWQPTRTFGNASEAQKAGVKWDYVIVSTKALPDVSDDSELLQGLISEGTAVVLIQNGLGVEEPYYRRYPQASILSAVTITSAAQPDHGVIKHNKWTRINSGPYPSDSQAATKKNRLLNELLVKAGIKDALPYDAAKMQLLRWHKIAINAAFNPSSVLSQGADNASMAQDPDLYEHLKAVMEEVFTAAQKVMGQPFPKDFASAEQILNSTKRNTSGSKPSMQLDWESGKKMELEVILGNPVRLAREKGVDMPRLQTMYALLKMAQTKRECASKSKM</sequence>
<keyword evidence="3 4" id="KW-0560">Oxidoreductase</keyword>
<dbReference type="NCBIfam" id="TIGR00745">
    <property type="entry name" value="apbA_panE"/>
    <property type="match status" value="1"/>
</dbReference>
<dbReference type="AlphaFoldDB" id="A0AAN7YA97"/>
<dbReference type="GO" id="GO:0008677">
    <property type="term" value="F:2-dehydropantoate 2-reductase activity"/>
    <property type="evidence" value="ECO:0007669"/>
    <property type="project" value="UniProtKB-EC"/>
</dbReference>
<feature type="domain" description="Ketopantoate reductase N-terminal" evidence="5">
    <location>
        <begin position="41"/>
        <end position="139"/>
    </location>
</feature>
<dbReference type="EMBL" id="JAVRRJ010000001">
    <property type="protein sequence ID" value="KAK5091152.1"/>
    <property type="molecule type" value="Genomic_DNA"/>
</dbReference>
<feature type="domain" description="Ketopantoate reductase C-terminal" evidence="6">
    <location>
        <begin position="172"/>
        <end position="298"/>
    </location>
</feature>
<evidence type="ECO:0000256" key="4">
    <source>
        <dbReference type="RuleBase" id="RU362068"/>
    </source>
</evidence>
<evidence type="ECO:0000256" key="2">
    <source>
        <dbReference type="ARBA" id="ARBA00022857"/>
    </source>
</evidence>
<dbReference type="InterPro" id="IPR013752">
    <property type="entry name" value="KPA_reductase"/>
</dbReference>
<comment type="caution">
    <text evidence="7">The sequence shown here is derived from an EMBL/GenBank/DDBJ whole genome shotgun (WGS) entry which is preliminary data.</text>
</comment>
<proteinExistence type="inferred from homology"/>
<keyword evidence="2 4" id="KW-0521">NADP</keyword>
<dbReference type="SUPFAM" id="SSF51735">
    <property type="entry name" value="NAD(P)-binding Rossmann-fold domains"/>
    <property type="match status" value="1"/>
</dbReference>
<dbReference type="InterPro" id="IPR008927">
    <property type="entry name" value="6-PGluconate_DH-like_C_sf"/>
</dbReference>
<dbReference type="InterPro" id="IPR003710">
    <property type="entry name" value="ApbA"/>
</dbReference>
<dbReference type="PANTHER" id="PTHR21708:SF26">
    <property type="entry name" value="2-DEHYDROPANTOATE 2-REDUCTASE"/>
    <property type="match status" value="1"/>
</dbReference>
<comment type="catalytic activity">
    <reaction evidence="4">
        <text>(R)-pantoate + NADP(+) = 2-dehydropantoate + NADPH + H(+)</text>
        <dbReference type="Rhea" id="RHEA:16233"/>
        <dbReference type="ChEBI" id="CHEBI:11561"/>
        <dbReference type="ChEBI" id="CHEBI:15378"/>
        <dbReference type="ChEBI" id="CHEBI:15980"/>
        <dbReference type="ChEBI" id="CHEBI:57783"/>
        <dbReference type="ChEBI" id="CHEBI:58349"/>
        <dbReference type="EC" id="1.1.1.169"/>
    </reaction>
</comment>
<evidence type="ECO:0000256" key="3">
    <source>
        <dbReference type="ARBA" id="ARBA00023002"/>
    </source>
</evidence>
<dbReference type="FunFam" id="1.10.1040.10:FF:000017">
    <property type="entry name" value="2-dehydropantoate 2-reductase"/>
    <property type="match status" value="1"/>
</dbReference>
<evidence type="ECO:0000256" key="1">
    <source>
        <dbReference type="ARBA" id="ARBA00007870"/>
    </source>
</evidence>
<comment type="function">
    <text evidence="4">Catalyzes the NADPH-dependent reduction of ketopantoate into pantoic acid.</text>
</comment>
<dbReference type="Pfam" id="PF02558">
    <property type="entry name" value="ApbA"/>
    <property type="match status" value="1"/>
</dbReference>
<dbReference type="InterPro" id="IPR013332">
    <property type="entry name" value="KPR_N"/>
</dbReference>
<dbReference type="Gene3D" id="3.40.50.720">
    <property type="entry name" value="NAD(P)-binding Rossmann-like Domain"/>
    <property type="match status" value="1"/>
</dbReference>
<evidence type="ECO:0000313" key="7">
    <source>
        <dbReference type="EMBL" id="KAK5091152.1"/>
    </source>
</evidence>
<dbReference type="InterPro" id="IPR036291">
    <property type="entry name" value="NAD(P)-bd_dom_sf"/>
</dbReference>
<organism evidence="7 8">
    <name type="scientific">Lithohypha guttulata</name>
    <dbReference type="NCBI Taxonomy" id="1690604"/>
    <lineage>
        <taxon>Eukaryota</taxon>
        <taxon>Fungi</taxon>
        <taxon>Dikarya</taxon>
        <taxon>Ascomycota</taxon>
        <taxon>Pezizomycotina</taxon>
        <taxon>Eurotiomycetes</taxon>
        <taxon>Chaetothyriomycetidae</taxon>
        <taxon>Chaetothyriales</taxon>
        <taxon>Trichomeriaceae</taxon>
        <taxon>Lithohypha</taxon>
    </lineage>
</organism>
<gene>
    <name evidence="7" type="ORF">LTR05_001332</name>
</gene>
<protein>
    <recommendedName>
        <fullName evidence="4">2-dehydropantoate 2-reductase</fullName>
        <ecNumber evidence="4">1.1.1.169</ecNumber>
    </recommendedName>
    <alternativeName>
        <fullName evidence="4">Ketopantoate reductase</fullName>
    </alternativeName>
</protein>
<reference evidence="7 8" key="1">
    <citation type="submission" date="2023-08" db="EMBL/GenBank/DDBJ databases">
        <title>Black Yeasts Isolated from many extreme environments.</title>
        <authorList>
            <person name="Coleine C."/>
            <person name="Stajich J.E."/>
            <person name="Selbmann L."/>
        </authorList>
    </citation>
    <scope>NUCLEOTIDE SEQUENCE [LARGE SCALE GENOMIC DNA]</scope>
    <source>
        <strain evidence="7 8">CCFEE 5910</strain>
    </source>
</reference>
<dbReference type="Pfam" id="PF08546">
    <property type="entry name" value="ApbA_C"/>
    <property type="match status" value="1"/>
</dbReference>
<dbReference type="Gene3D" id="1.10.1040.10">
    <property type="entry name" value="N-(1-d-carboxylethyl)-l-norvaline Dehydrogenase, domain 2"/>
    <property type="match status" value="1"/>
</dbReference>
<dbReference type="GO" id="GO:0005737">
    <property type="term" value="C:cytoplasm"/>
    <property type="evidence" value="ECO:0007669"/>
    <property type="project" value="TreeGrafter"/>
</dbReference>
<accession>A0AAN7YA97</accession>
<comment type="similarity">
    <text evidence="1 4">Belongs to the ketopantoate reductase family.</text>
</comment>
<dbReference type="PANTHER" id="PTHR21708">
    <property type="entry name" value="PROBABLE 2-DEHYDROPANTOATE 2-REDUCTASE"/>
    <property type="match status" value="1"/>
</dbReference>
<name>A0AAN7YA97_9EURO</name>